<keyword evidence="1" id="KW-0812">Transmembrane</keyword>
<protein>
    <recommendedName>
        <fullName evidence="4">DUF983 domain-containing protein</fullName>
    </recommendedName>
</protein>
<evidence type="ECO:0008006" key="4">
    <source>
        <dbReference type="Google" id="ProtNLM"/>
    </source>
</evidence>
<feature type="transmembrane region" description="Helical" evidence="1">
    <location>
        <begin position="85"/>
        <end position="103"/>
    </location>
</feature>
<keyword evidence="1" id="KW-0472">Membrane</keyword>
<dbReference type="SUPFAM" id="SSF48695">
    <property type="entry name" value="Multiheme cytochromes"/>
    <property type="match status" value="1"/>
</dbReference>
<sequence length="126" mass="14686">MLKGSRLYSIFKRKCPRCHEGEFFEGSYFKGVPKKECDKCHLKYEKEPGFFQGSYYVVYALGVASMVTFWVASLVLYPSGGFDEYMWITLGGMVLAFPFTYPLSKIIWANFFYHYDKDALSKKDNK</sequence>
<dbReference type="EMBL" id="OU015584">
    <property type="protein sequence ID" value="CAG5084572.1"/>
    <property type="molecule type" value="Genomic_DNA"/>
</dbReference>
<dbReference type="AlphaFoldDB" id="A0A916JP19"/>
<evidence type="ECO:0000256" key="1">
    <source>
        <dbReference type="SAM" id="Phobius"/>
    </source>
</evidence>
<accession>A0A916JP19</accession>
<keyword evidence="3" id="KW-1185">Reference proteome</keyword>
<gene>
    <name evidence="2" type="ORF">CRYO30217_02507</name>
</gene>
<name>A0A916JP19_9FLAO</name>
<dbReference type="Proteomes" id="UP000683507">
    <property type="component" value="Chromosome"/>
</dbReference>
<dbReference type="InterPro" id="IPR036280">
    <property type="entry name" value="Multihaem_cyt_sf"/>
</dbReference>
<feature type="transmembrane region" description="Helical" evidence="1">
    <location>
        <begin position="56"/>
        <end position="79"/>
    </location>
</feature>
<evidence type="ECO:0000313" key="2">
    <source>
        <dbReference type="EMBL" id="CAG5084572.1"/>
    </source>
</evidence>
<dbReference type="KEGG" id="ptan:CRYO30217_02507"/>
<proteinExistence type="predicted"/>
<keyword evidence="1" id="KW-1133">Transmembrane helix</keyword>
<reference evidence="2" key="1">
    <citation type="submission" date="2021-04" db="EMBL/GenBank/DDBJ databases">
        <authorList>
            <person name="Rodrigo-Torres L."/>
            <person name="Arahal R. D."/>
            <person name="Lucena T."/>
        </authorList>
    </citation>
    <scope>NUCLEOTIDE SEQUENCE</scope>
    <source>
        <strain evidence="2">AS29M-1</strain>
    </source>
</reference>
<evidence type="ECO:0000313" key="3">
    <source>
        <dbReference type="Proteomes" id="UP000683507"/>
    </source>
</evidence>
<organism evidence="2 3">
    <name type="scientific">Parvicella tangerina</name>
    <dbReference type="NCBI Taxonomy" id="2829795"/>
    <lineage>
        <taxon>Bacteria</taxon>
        <taxon>Pseudomonadati</taxon>
        <taxon>Bacteroidota</taxon>
        <taxon>Flavobacteriia</taxon>
        <taxon>Flavobacteriales</taxon>
        <taxon>Parvicellaceae</taxon>
        <taxon>Parvicella</taxon>
    </lineage>
</organism>